<dbReference type="EMBL" id="CAXHTB010000021">
    <property type="protein sequence ID" value="CAL0328593.1"/>
    <property type="molecule type" value="Genomic_DNA"/>
</dbReference>
<organism evidence="1 2">
    <name type="scientific">Lupinus luteus</name>
    <name type="common">European yellow lupine</name>
    <dbReference type="NCBI Taxonomy" id="3873"/>
    <lineage>
        <taxon>Eukaryota</taxon>
        <taxon>Viridiplantae</taxon>
        <taxon>Streptophyta</taxon>
        <taxon>Embryophyta</taxon>
        <taxon>Tracheophyta</taxon>
        <taxon>Spermatophyta</taxon>
        <taxon>Magnoliopsida</taxon>
        <taxon>eudicotyledons</taxon>
        <taxon>Gunneridae</taxon>
        <taxon>Pentapetalae</taxon>
        <taxon>rosids</taxon>
        <taxon>fabids</taxon>
        <taxon>Fabales</taxon>
        <taxon>Fabaceae</taxon>
        <taxon>Papilionoideae</taxon>
        <taxon>50 kb inversion clade</taxon>
        <taxon>genistoids sensu lato</taxon>
        <taxon>core genistoids</taxon>
        <taxon>Genisteae</taxon>
        <taxon>Lupinus</taxon>
    </lineage>
</organism>
<dbReference type="AlphaFoldDB" id="A0AAV1Y4K2"/>
<keyword evidence="2" id="KW-1185">Reference proteome</keyword>
<dbReference type="Proteomes" id="UP001497480">
    <property type="component" value="Unassembled WGS sequence"/>
</dbReference>
<evidence type="ECO:0000313" key="2">
    <source>
        <dbReference type="Proteomes" id="UP001497480"/>
    </source>
</evidence>
<accession>A0AAV1Y4K2</accession>
<sequence>MASILDVFEEDTTRRNLILLLSPSIFVQDLAHEIKACKWVVYHQAKLDQLLVTRSYKIDLVSNSYQHNNDES</sequence>
<protein>
    <submittedName>
        <fullName evidence="1">Uncharacterized protein</fullName>
    </submittedName>
</protein>
<reference evidence="1 2" key="1">
    <citation type="submission" date="2024-03" db="EMBL/GenBank/DDBJ databases">
        <authorList>
            <person name="Martinez-Hernandez J."/>
        </authorList>
    </citation>
    <scope>NUCLEOTIDE SEQUENCE [LARGE SCALE GENOMIC DNA]</scope>
</reference>
<evidence type="ECO:0000313" key="1">
    <source>
        <dbReference type="EMBL" id="CAL0328593.1"/>
    </source>
</evidence>
<name>A0AAV1Y4K2_LUPLU</name>
<gene>
    <name evidence="1" type="ORF">LLUT_LOCUS29653</name>
</gene>
<proteinExistence type="predicted"/>
<comment type="caution">
    <text evidence="1">The sequence shown here is derived from an EMBL/GenBank/DDBJ whole genome shotgun (WGS) entry which is preliminary data.</text>
</comment>